<feature type="compositionally biased region" description="Polar residues" evidence="1">
    <location>
        <begin position="103"/>
        <end position="113"/>
    </location>
</feature>
<evidence type="ECO:0000313" key="3">
    <source>
        <dbReference type="EMBL" id="KRG02713.1"/>
    </source>
</evidence>
<proteinExistence type="predicted"/>
<evidence type="ECO:0000256" key="2">
    <source>
        <dbReference type="SAM" id="SignalP"/>
    </source>
</evidence>
<accession>A0A0Q9X684</accession>
<gene>
    <name evidence="3" type="primary">Dmoj\GI26805</name>
    <name evidence="3" type="ORF">Dmoj_GI26805</name>
</gene>
<dbReference type="OrthoDB" id="7861459at2759"/>
<feature type="compositionally biased region" description="Polar residues" evidence="1">
    <location>
        <begin position="157"/>
        <end position="170"/>
    </location>
</feature>
<reference evidence="3 4" key="1">
    <citation type="journal article" date="2007" name="Nature">
        <title>Evolution of genes and genomes on the Drosophila phylogeny.</title>
        <authorList>
            <consortium name="Drosophila 12 Genomes Consortium"/>
            <person name="Clark A.G."/>
            <person name="Eisen M.B."/>
            <person name="Smith D.R."/>
            <person name="Bergman C.M."/>
            <person name="Oliver B."/>
            <person name="Markow T.A."/>
            <person name="Kaufman T.C."/>
            <person name="Kellis M."/>
            <person name="Gelbart W."/>
            <person name="Iyer V.N."/>
            <person name="Pollard D.A."/>
            <person name="Sackton T.B."/>
            <person name="Larracuente A.M."/>
            <person name="Singh N.D."/>
            <person name="Abad J.P."/>
            <person name="Abt D.N."/>
            <person name="Adryan B."/>
            <person name="Aguade M."/>
            <person name="Akashi H."/>
            <person name="Anderson W.W."/>
            <person name="Aquadro C.F."/>
            <person name="Ardell D.H."/>
            <person name="Arguello R."/>
            <person name="Artieri C.G."/>
            <person name="Barbash D.A."/>
            <person name="Barker D."/>
            <person name="Barsanti P."/>
            <person name="Batterham P."/>
            <person name="Batzoglou S."/>
            <person name="Begun D."/>
            <person name="Bhutkar A."/>
            <person name="Blanco E."/>
            <person name="Bosak S.A."/>
            <person name="Bradley R.K."/>
            <person name="Brand A.D."/>
            <person name="Brent M.R."/>
            <person name="Brooks A.N."/>
            <person name="Brown R.H."/>
            <person name="Butlin R.K."/>
            <person name="Caggese C."/>
            <person name="Calvi B.R."/>
            <person name="Bernardo de Carvalho A."/>
            <person name="Caspi A."/>
            <person name="Castrezana S."/>
            <person name="Celniker S.E."/>
            <person name="Chang J.L."/>
            <person name="Chapple C."/>
            <person name="Chatterji S."/>
            <person name="Chinwalla A."/>
            <person name="Civetta A."/>
            <person name="Clifton S.W."/>
            <person name="Comeron J.M."/>
            <person name="Costello J.C."/>
            <person name="Coyne J.A."/>
            <person name="Daub J."/>
            <person name="David R.G."/>
            <person name="Delcher A.L."/>
            <person name="Delehaunty K."/>
            <person name="Do C.B."/>
            <person name="Ebling H."/>
            <person name="Edwards K."/>
            <person name="Eickbush T."/>
            <person name="Evans J.D."/>
            <person name="Filipski A."/>
            <person name="Findeiss S."/>
            <person name="Freyhult E."/>
            <person name="Fulton L."/>
            <person name="Fulton R."/>
            <person name="Garcia A.C."/>
            <person name="Gardiner A."/>
            <person name="Garfield D.A."/>
            <person name="Garvin B.E."/>
            <person name="Gibson G."/>
            <person name="Gilbert D."/>
            <person name="Gnerre S."/>
            <person name="Godfrey J."/>
            <person name="Good R."/>
            <person name="Gotea V."/>
            <person name="Gravely B."/>
            <person name="Greenberg A.J."/>
            <person name="Griffiths-Jones S."/>
            <person name="Gross S."/>
            <person name="Guigo R."/>
            <person name="Gustafson E.A."/>
            <person name="Haerty W."/>
            <person name="Hahn M.W."/>
            <person name="Halligan D.L."/>
            <person name="Halpern A.L."/>
            <person name="Halter G.M."/>
            <person name="Han M.V."/>
            <person name="Heger A."/>
            <person name="Hillier L."/>
            <person name="Hinrichs A.S."/>
            <person name="Holmes I."/>
            <person name="Hoskins R.A."/>
            <person name="Hubisz M.J."/>
            <person name="Hultmark D."/>
            <person name="Huntley M.A."/>
            <person name="Jaffe D.B."/>
            <person name="Jagadeeshan S."/>
            <person name="Jeck W.R."/>
            <person name="Johnson J."/>
            <person name="Jones C.D."/>
            <person name="Jordan W.C."/>
            <person name="Karpen G.H."/>
            <person name="Kataoka E."/>
            <person name="Keightley P.D."/>
            <person name="Kheradpour P."/>
            <person name="Kirkness E.F."/>
            <person name="Koerich L.B."/>
            <person name="Kristiansen K."/>
            <person name="Kudrna D."/>
            <person name="Kulathinal R.J."/>
            <person name="Kumar S."/>
            <person name="Kwok R."/>
            <person name="Lander E."/>
            <person name="Langley C.H."/>
            <person name="Lapoint R."/>
            <person name="Lazzaro B.P."/>
            <person name="Lee S.J."/>
            <person name="Levesque L."/>
            <person name="Li R."/>
            <person name="Lin C.F."/>
            <person name="Lin M.F."/>
            <person name="Lindblad-Toh K."/>
            <person name="Llopart A."/>
            <person name="Long M."/>
            <person name="Low L."/>
            <person name="Lozovsky E."/>
            <person name="Lu J."/>
            <person name="Luo M."/>
            <person name="Machado C.A."/>
            <person name="Makalowski W."/>
            <person name="Marzo M."/>
            <person name="Matsuda M."/>
            <person name="Matzkin L."/>
            <person name="McAllister B."/>
            <person name="McBride C.S."/>
            <person name="McKernan B."/>
            <person name="McKernan K."/>
            <person name="Mendez-Lago M."/>
            <person name="Minx P."/>
            <person name="Mollenhauer M.U."/>
            <person name="Montooth K."/>
            <person name="Mount S.M."/>
            <person name="Mu X."/>
            <person name="Myers E."/>
            <person name="Negre B."/>
            <person name="Newfeld S."/>
            <person name="Nielsen R."/>
            <person name="Noor M.A."/>
            <person name="O'Grady P."/>
            <person name="Pachter L."/>
            <person name="Papaceit M."/>
            <person name="Parisi M.J."/>
            <person name="Parisi M."/>
            <person name="Parts L."/>
            <person name="Pedersen J.S."/>
            <person name="Pesole G."/>
            <person name="Phillippy A.M."/>
            <person name="Ponting C.P."/>
            <person name="Pop M."/>
            <person name="Porcelli D."/>
            <person name="Powell J.R."/>
            <person name="Prohaska S."/>
            <person name="Pruitt K."/>
            <person name="Puig M."/>
            <person name="Quesneville H."/>
            <person name="Ram K.R."/>
            <person name="Rand D."/>
            <person name="Rasmussen M.D."/>
            <person name="Reed L.K."/>
            <person name="Reenan R."/>
            <person name="Reily A."/>
            <person name="Remington K.A."/>
            <person name="Rieger T.T."/>
            <person name="Ritchie M.G."/>
            <person name="Robin C."/>
            <person name="Rogers Y.H."/>
            <person name="Rohde C."/>
            <person name="Rozas J."/>
            <person name="Rubenfield M.J."/>
            <person name="Ruiz A."/>
            <person name="Russo S."/>
            <person name="Salzberg S.L."/>
            <person name="Sanchez-Gracia A."/>
            <person name="Saranga D.J."/>
            <person name="Sato H."/>
            <person name="Schaeffer S.W."/>
            <person name="Schatz M.C."/>
            <person name="Schlenke T."/>
            <person name="Schwartz R."/>
            <person name="Segarra C."/>
            <person name="Singh R.S."/>
            <person name="Sirot L."/>
            <person name="Sirota M."/>
            <person name="Sisneros N.B."/>
            <person name="Smith C.D."/>
            <person name="Smith T.F."/>
            <person name="Spieth J."/>
            <person name="Stage D.E."/>
            <person name="Stark A."/>
            <person name="Stephan W."/>
            <person name="Strausberg R.L."/>
            <person name="Strempel S."/>
            <person name="Sturgill D."/>
            <person name="Sutton G."/>
            <person name="Sutton G.G."/>
            <person name="Tao W."/>
            <person name="Teichmann S."/>
            <person name="Tobari Y.N."/>
            <person name="Tomimura Y."/>
            <person name="Tsolas J.M."/>
            <person name="Valente V.L."/>
            <person name="Venter E."/>
            <person name="Venter J.C."/>
            <person name="Vicario S."/>
            <person name="Vieira F.G."/>
            <person name="Vilella A.J."/>
            <person name="Villasante A."/>
            <person name="Walenz B."/>
            <person name="Wang J."/>
            <person name="Wasserman M."/>
            <person name="Watts T."/>
            <person name="Wilson D."/>
            <person name="Wilson R.K."/>
            <person name="Wing R.A."/>
            <person name="Wolfner M.F."/>
            <person name="Wong A."/>
            <person name="Wong G.K."/>
            <person name="Wu C.I."/>
            <person name="Wu G."/>
            <person name="Yamamoto D."/>
            <person name="Yang H.P."/>
            <person name="Yang S.P."/>
            <person name="Yorke J.A."/>
            <person name="Yoshida K."/>
            <person name="Zdobnov E."/>
            <person name="Zhang P."/>
            <person name="Zhang Y."/>
            <person name="Zimin A.V."/>
            <person name="Baldwin J."/>
            <person name="Abdouelleil A."/>
            <person name="Abdulkadir J."/>
            <person name="Abebe A."/>
            <person name="Abera B."/>
            <person name="Abreu J."/>
            <person name="Acer S.C."/>
            <person name="Aftuck L."/>
            <person name="Alexander A."/>
            <person name="An P."/>
            <person name="Anderson E."/>
            <person name="Anderson S."/>
            <person name="Arachi H."/>
            <person name="Azer M."/>
            <person name="Bachantsang P."/>
            <person name="Barry A."/>
            <person name="Bayul T."/>
            <person name="Berlin A."/>
            <person name="Bessette D."/>
            <person name="Bloom T."/>
            <person name="Blye J."/>
            <person name="Boguslavskiy L."/>
            <person name="Bonnet C."/>
            <person name="Boukhgalter B."/>
            <person name="Bourzgui I."/>
            <person name="Brown A."/>
            <person name="Cahill P."/>
            <person name="Channer S."/>
            <person name="Cheshatsang Y."/>
            <person name="Chuda L."/>
            <person name="Citroen M."/>
            <person name="Collymore A."/>
            <person name="Cooke P."/>
            <person name="Costello M."/>
            <person name="D'Aco K."/>
            <person name="Daza R."/>
            <person name="De Haan G."/>
            <person name="DeGray S."/>
            <person name="DeMaso C."/>
            <person name="Dhargay N."/>
            <person name="Dooley K."/>
            <person name="Dooley E."/>
            <person name="Doricent M."/>
            <person name="Dorje P."/>
            <person name="Dorjee K."/>
            <person name="Dupes A."/>
            <person name="Elong R."/>
            <person name="Falk J."/>
            <person name="Farina A."/>
            <person name="Faro S."/>
            <person name="Ferguson D."/>
            <person name="Fisher S."/>
            <person name="Foley C.D."/>
            <person name="Franke A."/>
            <person name="Friedrich D."/>
            <person name="Gadbois L."/>
            <person name="Gearin G."/>
            <person name="Gearin C.R."/>
            <person name="Giannoukos G."/>
            <person name="Goode T."/>
            <person name="Graham J."/>
            <person name="Grandbois E."/>
            <person name="Grewal S."/>
            <person name="Gyaltsen K."/>
            <person name="Hafez N."/>
            <person name="Hagos B."/>
            <person name="Hall J."/>
            <person name="Henson C."/>
            <person name="Hollinger A."/>
            <person name="Honan T."/>
            <person name="Huard M.D."/>
            <person name="Hughes L."/>
            <person name="Hurhula B."/>
            <person name="Husby M.E."/>
            <person name="Kamat A."/>
            <person name="Kanga B."/>
            <person name="Kashin S."/>
            <person name="Khazanovich D."/>
            <person name="Kisner P."/>
            <person name="Lance K."/>
            <person name="Lara M."/>
            <person name="Lee W."/>
            <person name="Lennon N."/>
            <person name="Letendre F."/>
            <person name="LeVine R."/>
            <person name="Lipovsky A."/>
            <person name="Liu X."/>
            <person name="Liu J."/>
            <person name="Liu S."/>
            <person name="Lokyitsang T."/>
            <person name="Lokyitsang Y."/>
            <person name="Lubonja R."/>
            <person name="Lui A."/>
            <person name="MacDonald P."/>
            <person name="Magnisalis V."/>
            <person name="Maru K."/>
            <person name="Matthews C."/>
            <person name="McCusker W."/>
            <person name="McDonough S."/>
            <person name="Mehta T."/>
            <person name="Meldrim J."/>
            <person name="Meneus L."/>
            <person name="Mihai O."/>
            <person name="Mihalev A."/>
            <person name="Mihova T."/>
            <person name="Mittelman R."/>
            <person name="Mlenga V."/>
            <person name="Montmayeur A."/>
            <person name="Mulrain L."/>
            <person name="Navidi A."/>
            <person name="Naylor J."/>
            <person name="Negash T."/>
            <person name="Nguyen T."/>
            <person name="Nguyen N."/>
            <person name="Nicol R."/>
            <person name="Norbu C."/>
            <person name="Norbu N."/>
            <person name="Novod N."/>
            <person name="O'Neill B."/>
            <person name="Osman S."/>
            <person name="Markiewicz E."/>
            <person name="Oyono O.L."/>
            <person name="Patti C."/>
            <person name="Phunkhang P."/>
            <person name="Pierre F."/>
            <person name="Priest M."/>
            <person name="Raghuraman S."/>
            <person name="Rege F."/>
            <person name="Reyes R."/>
            <person name="Rise C."/>
            <person name="Rogov P."/>
            <person name="Ross K."/>
            <person name="Ryan E."/>
            <person name="Settipalli S."/>
            <person name="Shea T."/>
            <person name="Sherpa N."/>
            <person name="Shi L."/>
            <person name="Shih D."/>
            <person name="Sparrow T."/>
            <person name="Spaulding J."/>
            <person name="Stalker J."/>
            <person name="Stange-Thomann N."/>
            <person name="Stavropoulos S."/>
            <person name="Stone C."/>
            <person name="Strader C."/>
            <person name="Tesfaye S."/>
            <person name="Thomson T."/>
            <person name="Thoulutsang Y."/>
            <person name="Thoulutsang D."/>
            <person name="Topham K."/>
            <person name="Topping I."/>
            <person name="Tsamla T."/>
            <person name="Vassiliev H."/>
            <person name="Vo A."/>
            <person name="Wangchuk T."/>
            <person name="Wangdi T."/>
            <person name="Weiand M."/>
            <person name="Wilkinson J."/>
            <person name="Wilson A."/>
            <person name="Yadav S."/>
            <person name="Young G."/>
            <person name="Yu Q."/>
            <person name="Zembek L."/>
            <person name="Zhong D."/>
            <person name="Zimmer A."/>
            <person name="Zwirko Z."/>
            <person name="Jaffe D.B."/>
            <person name="Alvarez P."/>
            <person name="Brockman W."/>
            <person name="Butler J."/>
            <person name="Chin C."/>
            <person name="Gnerre S."/>
            <person name="Grabherr M."/>
            <person name="Kleber M."/>
            <person name="Mauceli E."/>
            <person name="MacCallum I."/>
        </authorList>
    </citation>
    <scope>NUCLEOTIDE SEQUENCE [LARGE SCALE GENOMIC DNA]</scope>
    <source>
        <strain evidence="4">Tucson 15081-1352.22</strain>
    </source>
</reference>
<dbReference type="EMBL" id="CH933807">
    <property type="protein sequence ID" value="KRG02713.1"/>
    <property type="molecule type" value="Genomic_DNA"/>
</dbReference>
<feature type="region of interest" description="Disordered" evidence="1">
    <location>
        <begin position="97"/>
        <end position="133"/>
    </location>
</feature>
<organism evidence="3 4">
    <name type="scientific">Drosophila mojavensis</name>
    <name type="common">Fruit fly</name>
    <dbReference type="NCBI Taxonomy" id="7230"/>
    <lineage>
        <taxon>Eukaryota</taxon>
        <taxon>Metazoa</taxon>
        <taxon>Ecdysozoa</taxon>
        <taxon>Arthropoda</taxon>
        <taxon>Hexapoda</taxon>
        <taxon>Insecta</taxon>
        <taxon>Pterygota</taxon>
        <taxon>Neoptera</taxon>
        <taxon>Endopterygota</taxon>
        <taxon>Diptera</taxon>
        <taxon>Brachycera</taxon>
        <taxon>Muscomorpha</taxon>
        <taxon>Ephydroidea</taxon>
        <taxon>Drosophilidae</taxon>
        <taxon>Drosophila</taxon>
    </lineage>
</organism>
<sequence length="266" mass="29603">MRWLTFCCLILWIVSLFDFIDNSRYKPNFACLVKNKYKHERYCRGPRRKFYAFHRIIMNCIPVFTKCSVYNKYNEWKTLKSCNRECAYHMIIRNRNKNPNNNGTASNSTTPVRNATASTSTTTTTTVATEKRSVNDDRLDNVNGQLTTTSTTAAPTQHHQLPTNTDKINSATTTTTTKTKLVGGDRSKLSRTITMHRSVQAHAKGDNLQVIASGTADASTTQGAEASTRTVVQSDGAIVTSGQFTKSNTIKYAVRAGSVQHTIISS</sequence>
<evidence type="ECO:0000313" key="4">
    <source>
        <dbReference type="Proteomes" id="UP000009192"/>
    </source>
</evidence>
<evidence type="ECO:0000256" key="1">
    <source>
        <dbReference type="SAM" id="MobiDB-lite"/>
    </source>
</evidence>
<feature type="chain" id="PRO_5006387619" description="BPTI/Kunitz inhibitor domain-containing protein" evidence="2">
    <location>
        <begin position="23"/>
        <end position="266"/>
    </location>
</feature>
<dbReference type="Proteomes" id="UP000009192">
    <property type="component" value="Unassembled WGS sequence"/>
</dbReference>
<feature type="signal peptide" evidence="2">
    <location>
        <begin position="1"/>
        <end position="22"/>
    </location>
</feature>
<dbReference type="eggNOG" id="ENOG502QSJK">
    <property type="taxonomic scope" value="Eukaryota"/>
</dbReference>
<dbReference type="InParanoid" id="A0A0Q9X684"/>
<keyword evidence="2" id="KW-0732">Signal</keyword>
<keyword evidence="4" id="KW-1185">Reference proteome</keyword>
<evidence type="ECO:0008006" key="5">
    <source>
        <dbReference type="Google" id="ProtNLM"/>
    </source>
</evidence>
<dbReference type="AlphaFoldDB" id="A0A0Q9X684"/>
<name>A0A0Q9X684_DROMO</name>
<protein>
    <recommendedName>
        <fullName evidence="5">BPTI/Kunitz inhibitor domain-containing protein</fullName>
    </recommendedName>
</protein>
<feature type="compositionally biased region" description="Low complexity" evidence="1">
    <location>
        <begin position="115"/>
        <end position="128"/>
    </location>
</feature>
<dbReference type="KEGG" id="dmo:Dmoj_GI26805"/>
<feature type="region of interest" description="Disordered" evidence="1">
    <location>
        <begin position="149"/>
        <end position="170"/>
    </location>
</feature>